<gene>
    <name evidence="9" type="ORF">BDD41_2689</name>
</gene>
<dbReference type="SUPFAM" id="SSF143081">
    <property type="entry name" value="BB1717-like"/>
    <property type="match status" value="1"/>
</dbReference>
<evidence type="ECO:0000256" key="6">
    <source>
        <dbReference type="ARBA" id="ARBA00023125"/>
    </source>
</evidence>
<dbReference type="EC" id="3.4.-.-" evidence="8"/>
<proteinExistence type="inferred from homology"/>
<dbReference type="GO" id="GO:0016829">
    <property type="term" value="F:lyase activity"/>
    <property type="evidence" value="ECO:0007669"/>
    <property type="project" value="UniProtKB-KW"/>
</dbReference>
<dbReference type="InterPro" id="IPR003738">
    <property type="entry name" value="SRAP"/>
</dbReference>
<evidence type="ECO:0000256" key="5">
    <source>
        <dbReference type="ARBA" id="ARBA00023124"/>
    </source>
</evidence>
<dbReference type="PANTHER" id="PTHR13604">
    <property type="entry name" value="DC12-RELATED"/>
    <property type="match status" value="1"/>
</dbReference>
<dbReference type="GO" id="GO:0008233">
    <property type="term" value="F:peptidase activity"/>
    <property type="evidence" value="ECO:0007669"/>
    <property type="project" value="UniProtKB-KW"/>
</dbReference>
<name>A0A3D9XHP1_PARVE</name>
<dbReference type="GO" id="GO:0006508">
    <property type="term" value="P:proteolysis"/>
    <property type="evidence" value="ECO:0007669"/>
    <property type="project" value="UniProtKB-KW"/>
</dbReference>
<keyword evidence="6" id="KW-0238">DNA-binding</keyword>
<evidence type="ECO:0000256" key="4">
    <source>
        <dbReference type="ARBA" id="ARBA00022801"/>
    </source>
</evidence>
<evidence type="ECO:0000256" key="8">
    <source>
        <dbReference type="RuleBase" id="RU364100"/>
    </source>
</evidence>
<evidence type="ECO:0000256" key="7">
    <source>
        <dbReference type="ARBA" id="ARBA00023239"/>
    </source>
</evidence>
<keyword evidence="3" id="KW-0227">DNA damage</keyword>
<dbReference type="AlphaFoldDB" id="A0A3D9XHP1"/>
<sequence>MCNQYVPPESYDEFRRVYDYEVENLTGNEPWFDEAFPDRTLPIVRKGGAGLQLVKARWGMPSPPRYLSKSGRDAGVTNIRNVGSPHWRRWLGIEHRCLVPVKRFAEPGPDGRPVWFESADGRPMMFAGICVDGWVSIRKVRDGETEDDLFGFLTTEPNAEVGAVHPKAMPVILRTCEEWDAWLNLPWDEVRHMQRPLPDGALRIVA</sequence>
<comment type="similarity">
    <text evidence="1 8">Belongs to the SOS response-associated peptidase family.</text>
</comment>
<dbReference type="PANTHER" id="PTHR13604:SF0">
    <property type="entry name" value="ABASIC SITE PROCESSING PROTEIN HMCES"/>
    <property type="match status" value="1"/>
</dbReference>
<dbReference type="Gene3D" id="3.90.1680.10">
    <property type="entry name" value="SOS response associated peptidase-like"/>
    <property type="match status" value="1"/>
</dbReference>
<keyword evidence="4 8" id="KW-0378">Hydrolase</keyword>
<dbReference type="InterPro" id="IPR036590">
    <property type="entry name" value="SRAP-like"/>
</dbReference>
<dbReference type="Pfam" id="PF02586">
    <property type="entry name" value="SRAP"/>
    <property type="match status" value="1"/>
</dbReference>
<keyword evidence="2 8" id="KW-0645">Protease</keyword>
<evidence type="ECO:0000313" key="9">
    <source>
        <dbReference type="EMBL" id="REF69970.1"/>
    </source>
</evidence>
<dbReference type="GO" id="GO:0003697">
    <property type="term" value="F:single-stranded DNA binding"/>
    <property type="evidence" value="ECO:0007669"/>
    <property type="project" value="InterPro"/>
</dbReference>
<dbReference type="Proteomes" id="UP000256941">
    <property type="component" value="Unassembled WGS sequence"/>
</dbReference>
<comment type="caution">
    <text evidence="9">The sequence shown here is derived from an EMBL/GenBank/DDBJ whole genome shotgun (WGS) entry which is preliminary data.</text>
</comment>
<evidence type="ECO:0000256" key="3">
    <source>
        <dbReference type="ARBA" id="ARBA00022763"/>
    </source>
</evidence>
<reference evidence="9 10" key="1">
    <citation type="submission" date="2018-08" db="EMBL/GenBank/DDBJ databases">
        <title>Genomic Encyclopedia of Archaeal and Bacterial Type Strains, Phase II (KMG-II): from individual species to whole genera.</title>
        <authorList>
            <person name="Goeker M."/>
        </authorList>
    </citation>
    <scope>NUCLEOTIDE SEQUENCE [LARGE SCALE GENOMIC DNA]</scope>
    <source>
        <strain evidence="9 10">DSM 17099</strain>
    </source>
</reference>
<evidence type="ECO:0000256" key="2">
    <source>
        <dbReference type="ARBA" id="ARBA00022670"/>
    </source>
</evidence>
<keyword evidence="5" id="KW-0190">Covalent protein-DNA linkage</keyword>
<dbReference type="GO" id="GO:0106300">
    <property type="term" value="P:protein-DNA covalent cross-linking repair"/>
    <property type="evidence" value="ECO:0007669"/>
    <property type="project" value="InterPro"/>
</dbReference>
<evidence type="ECO:0000313" key="10">
    <source>
        <dbReference type="Proteomes" id="UP000256941"/>
    </source>
</evidence>
<keyword evidence="7" id="KW-0456">Lyase</keyword>
<evidence type="ECO:0000256" key="1">
    <source>
        <dbReference type="ARBA" id="ARBA00008136"/>
    </source>
</evidence>
<accession>A0A3D9XHP1</accession>
<organism evidence="9 10">
    <name type="scientific">Paracoccus versutus</name>
    <name type="common">Thiobacillus versutus</name>
    <dbReference type="NCBI Taxonomy" id="34007"/>
    <lineage>
        <taxon>Bacteria</taxon>
        <taxon>Pseudomonadati</taxon>
        <taxon>Pseudomonadota</taxon>
        <taxon>Alphaproteobacteria</taxon>
        <taxon>Rhodobacterales</taxon>
        <taxon>Paracoccaceae</taxon>
        <taxon>Paracoccus</taxon>
    </lineage>
</organism>
<dbReference type="EMBL" id="QTUJ01000002">
    <property type="protein sequence ID" value="REF69970.1"/>
    <property type="molecule type" value="Genomic_DNA"/>
</dbReference>
<protein>
    <recommendedName>
        <fullName evidence="8">Abasic site processing protein</fullName>
        <ecNumber evidence="8">3.4.-.-</ecNumber>
    </recommendedName>
</protein>